<accession>A0A9W4U2G2</accession>
<dbReference type="PANTHER" id="PTHR10663:SF333">
    <property type="entry name" value="PROTEIN MON2 HOMOLOG"/>
    <property type="match status" value="1"/>
</dbReference>
<feature type="domain" description="Mon2/Sec7/BIG1-like dimerisation and cyclophilin-binding" evidence="7">
    <location>
        <begin position="4"/>
        <end position="175"/>
    </location>
</feature>
<dbReference type="GO" id="GO:0015031">
    <property type="term" value="P:protein transport"/>
    <property type="evidence" value="ECO:0007669"/>
    <property type="project" value="UniProtKB-KW"/>
</dbReference>
<dbReference type="InterPro" id="IPR032817">
    <property type="entry name" value="Mon2_C"/>
</dbReference>
<gene>
    <name evidence="8" type="ORF">PDIGIT_LOCUS802</name>
</gene>
<organism evidence="8 9">
    <name type="scientific">Periconia digitata</name>
    <dbReference type="NCBI Taxonomy" id="1303443"/>
    <lineage>
        <taxon>Eukaryota</taxon>
        <taxon>Fungi</taxon>
        <taxon>Dikarya</taxon>
        <taxon>Ascomycota</taxon>
        <taxon>Pezizomycotina</taxon>
        <taxon>Dothideomycetes</taxon>
        <taxon>Pleosporomycetidae</taxon>
        <taxon>Pleosporales</taxon>
        <taxon>Massarineae</taxon>
        <taxon>Periconiaceae</taxon>
        <taxon>Periconia</taxon>
    </lineage>
</organism>
<evidence type="ECO:0000256" key="2">
    <source>
        <dbReference type="ARBA" id="ARBA00022448"/>
    </source>
</evidence>
<dbReference type="OrthoDB" id="294853at2759"/>
<evidence type="ECO:0000313" key="8">
    <source>
        <dbReference type="EMBL" id="CAI6246733.1"/>
    </source>
</evidence>
<feature type="domain" description="Mon2/Sec7/BIG1-like HUS" evidence="5">
    <location>
        <begin position="200"/>
        <end position="354"/>
    </location>
</feature>
<comment type="caution">
    <text evidence="8">The sequence shown here is derived from an EMBL/GenBank/DDBJ whole genome shotgun (WGS) entry which is preliminary data.</text>
</comment>
<dbReference type="InterPro" id="IPR032629">
    <property type="entry name" value="DCB_dom"/>
</dbReference>
<evidence type="ECO:0000256" key="1">
    <source>
        <dbReference type="ARBA" id="ARBA00008144"/>
    </source>
</evidence>
<feature type="domain" description="Mon2 C-terminal" evidence="6">
    <location>
        <begin position="995"/>
        <end position="1197"/>
    </location>
</feature>
<keyword evidence="9" id="KW-1185">Reference proteome</keyword>
<reference evidence="8" key="1">
    <citation type="submission" date="2023-01" db="EMBL/GenBank/DDBJ databases">
        <authorList>
            <person name="Van Ghelder C."/>
            <person name="Rancurel C."/>
        </authorList>
    </citation>
    <scope>NUCLEOTIDE SEQUENCE</scope>
    <source>
        <strain evidence="8">CNCM I-4278</strain>
    </source>
</reference>
<keyword evidence="3" id="KW-0653">Protein transport</keyword>
<dbReference type="InterPro" id="IPR016024">
    <property type="entry name" value="ARM-type_fold"/>
</dbReference>
<dbReference type="InterPro" id="IPR032691">
    <property type="entry name" value="Mon2/Sec7/BIG1-like_HUS"/>
</dbReference>
<protein>
    <recommendedName>
        <fullName evidence="10">Endosomal peripheral membrane protein</fullName>
    </recommendedName>
</protein>
<keyword evidence="2" id="KW-0813">Transport</keyword>
<sequence length="1682" mass="185989">MTAQILAADLGTLIQDSKRKSTELRNAAEKSLQDLKSLPLTSETQLSADLARRPHFITPFLTACNSRNARFIPTGVSGLQRLTIARALPKDRLPEVLHALKECLSSSHDVQLKILQALPSLIQNYPDEIRGDLLSTILHICSSLHNAKNGAVSNTAAAALQQLVISVFDRVASEDEQALEIPTITDVQGDDGSIPLRPAALDAYKVFNDLSLLVTGEKPVFIQFSPIPAAATLEVIEAILSNHSSVMTTHSEQIHLLRSLLMPTIIRSLSDRLSFPVTLRIIRVLSLILRRHIKIMPSECEIALGLLNHMLDPEAANQWKRVLCLEVFRGIYADPRLVLQIFSLYDMQNGKKNIFGDNLTSFVRLSTEKPTLIGLGQHSTLPSNRTRSKDVPPDHAVAEADALAGVIVGPAVDMNHSGQPAGISAQWSNLKTACIEHLDKSEPPNIPETYAFSLVLTCITNISESLAKFILPLTVHHDNKSKKKNKPEESTHSETVSGSASSNTQLSRTQSFRKKTIPINPLDLEGHPSYLYIKTSAALVVDCWPAILATCSTFLNAALDTDYYRALVRAIQKFTQVAGLLRLTTPRDAFLTTLGKAVVPSSMLLANVSSPRSPTGEHQGTQVNTNESSSSMDDMPSQNLPTKDRNHRSFREINLPTLGPRNLLCLRALLNLAIALGPTLNSAWSIAFETLQVADFVMAMSNQGTTRTLSSAGTHAEPDTSMAKVEAETSAVQAAARRLFESTVDFPNDSFVEVLQALCALVVDDNHTSKIDQPRTGRPQALHQRRLGSVSGISIGTDMYSRDSAFALNKIGELAALNEERLAHFDPSESGWSVLVAELIRYSTDDRRTTQTRLLSADILSRTVREIAGLSTSVENRDDTQARILSALHTQISALHQNHPASQESYSDTDVRVHQLALEALRNVIEQCGESLTAGWASVFHCLLSVFPQRSSSSHAEVRPILKNNQISDEYELVRVISRSLARTAFDTVQFVCSDFLAAVPNTSLASLLELLLRFSCQQDDLNMSLTAVTFFWNVSDFLHVRGDLAQLRDTLGDVQQLDDIRQVVLSKSREGDISALWTQVPLNLSIVTTDRRAELRNTAIQTIQRIFENYIDQLSSTSWMLCLRTVLFGMIESNLAAQCAIRSRSSSNGDLEAWNDTTTSILDSVTDLLSVYMEKFDDAALFGEAWSELLEHFRKYFLHGSHALGCAVFVAITKVLARLPDVRALGVTPLLKTTQVWSEYFDGRDSWRTGPDKNQDAFVAYAHTFKEMYRLAGQHLESKDVKLMLGNLEMCIVYSDEVPYSSDIDNMTQLQQLAIECFGNVRSDSPGLPEFLIRTLSRLVVLPYSAQTDLTKRGPTFVALSKASMGLLEATISKHVADDKVYSDDALACALTSLARPIEEKYAWQREGKPPALWQKATSTTLEILGHTLDTIDHMGTEESQRMWEQIVTIASGILGARINPSMTLASLQKDEDFDREAFSKLRDLITLPLGSPRIPDELRRRYTRHVFETSIIHEPVAGEIADVANSPLEDVYKIRLGRTDDRLPKPRVEMAYMCMSELFSLTSAQDGSASRVKLAQAAAPYLILRVALVLRAFIADHGLRGRMPQPESHRRELLFVLGEMGKLKSEPAAIPDVAGVRSKHRKHVHRIYPLVVKAMRVAGKDEQVFEALVGLTEIVGMEIC</sequence>
<feature type="region of interest" description="Disordered" evidence="4">
    <location>
        <begin position="478"/>
        <end position="511"/>
    </location>
</feature>
<dbReference type="Pfam" id="PF16213">
    <property type="entry name" value="DCB"/>
    <property type="match status" value="1"/>
</dbReference>
<dbReference type="Proteomes" id="UP001152607">
    <property type="component" value="Unassembled WGS sequence"/>
</dbReference>
<name>A0A9W4U2G2_9PLEO</name>
<evidence type="ECO:0008006" key="10">
    <source>
        <dbReference type="Google" id="ProtNLM"/>
    </source>
</evidence>
<feature type="region of interest" description="Disordered" evidence="4">
    <location>
        <begin position="608"/>
        <end position="644"/>
    </location>
</feature>
<evidence type="ECO:0000259" key="5">
    <source>
        <dbReference type="Pfam" id="PF12783"/>
    </source>
</evidence>
<dbReference type="Pfam" id="PF12783">
    <property type="entry name" value="Sec7-like_HUS"/>
    <property type="match status" value="1"/>
</dbReference>
<dbReference type="Pfam" id="PF16206">
    <property type="entry name" value="Mon2_C"/>
    <property type="match status" value="1"/>
</dbReference>
<comment type="similarity">
    <text evidence="1">Belongs to the MON2 family.</text>
</comment>
<feature type="compositionally biased region" description="Polar residues" evidence="4">
    <location>
        <begin position="493"/>
        <end position="510"/>
    </location>
</feature>
<dbReference type="PANTHER" id="PTHR10663">
    <property type="entry name" value="GUANYL-NUCLEOTIDE EXCHANGE FACTOR"/>
    <property type="match status" value="1"/>
</dbReference>
<evidence type="ECO:0000259" key="6">
    <source>
        <dbReference type="Pfam" id="PF16206"/>
    </source>
</evidence>
<evidence type="ECO:0000256" key="4">
    <source>
        <dbReference type="SAM" id="MobiDB-lite"/>
    </source>
</evidence>
<dbReference type="EMBL" id="CAOQHR010000001">
    <property type="protein sequence ID" value="CAI6246733.1"/>
    <property type="molecule type" value="Genomic_DNA"/>
</dbReference>
<proteinExistence type="inferred from homology"/>
<dbReference type="GO" id="GO:0005794">
    <property type="term" value="C:Golgi apparatus"/>
    <property type="evidence" value="ECO:0007669"/>
    <property type="project" value="UniProtKB-ARBA"/>
</dbReference>
<feature type="compositionally biased region" description="Polar residues" evidence="4">
    <location>
        <begin position="608"/>
        <end position="641"/>
    </location>
</feature>
<evidence type="ECO:0000259" key="7">
    <source>
        <dbReference type="Pfam" id="PF16213"/>
    </source>
</evidence>
<evidence type="ECO:0000256" key="3">
    <source>
        <dbReference type="ARBA" id="ARBA00022927"/>
    </source>
</evidence>
<evidence type="ECO:0000313" key="9">
    <source>
        <dbReference type="Proteomes" id="UP001152607"/>
    </source>
</evidence>
<dbReference type="SUPFAM" id="SSF48371">
    <property type="entry name" value="ARM repeat"/>
    <property type="match status" value="1"/>
</dbReference>